<evidence type="ECO:0000256" key="3">
    <source>
        <dbReference type="ARBA" id="ARBA00023027"/>
    </source>
</evidence>
<protein>
    <submittedName>
        <fullName evidence="5">Uronate dehydrogenase</fullName>
        <ecNumber evidence="5">1.1.1.203</ecNumber>
    </submittedName>
</protein>
<accession>A0A7X0B3Y8</accession>
<evidence type="ECO:0000259" key="4">
    <source>
        <dbReference type="Pfam" id="PF01370"/>
    </source>
</evidence>
<dbReference type="GO" id="GO:0050388">
    <property type="term" value="F:uronate dehydrogenase activity"/>
    <property type="evidence" value="ECO:0007669"/>
    <property type="project" value="UniProtKB-EC"/>
</dbReference>
<dbReference type="AlphaFoldDB" id="A0A7X0B3Y8"/>
<dbReference type="PANTHER" id="PTHR43103:SF5">
    <property type="entry name" value="4-EPIMERASE, PUTATIVE (AFU_ORTHOLOGUE AFUA_7G00360)-RELATED"/>
    <property type="match status" value="1"/>
</dbReference>
<gene>
    <name evidence="5" type="ORF">FHS74_005921</name>
</gene>
<dbReference type="InterPro" id="IPR036291">
    <property type="entry name" value="NAD(P)-bd_dom_sf"/>
</dbReference>
<comment type="similarity">
    <text evidence="1">Belongs to the NAD(P)-dependent epimerase/dehydratase family.</text>
</comment>
<dbReference type="PANTHER" id="PTHR43103">
    <property type="entry name" value="NUCLEOSIDE-DIPHOSPHATE-SUGAR EPIMERASE"/>
    <property type="match status" value="1"/>
</dbReference>
<reference evidence="5 6" key="1">
    <citation type="submission" date="2020-08" db="EMBL/GenBank/DDBJ databases">
        <title>Genomic Encyclopedia of Type Strains, Phase IV (KMG-IV): sequencing the most valuable type-strain genomes for metagenomic binning, comparative biology and taxonomic classification.</title>
        <authorList>
            <person name="Goeker M."/>
        </authorList>
    </citation>
    <scope>NUCLEOTIDE SEQUENCE [LARGE SCALE GENOMIC DNA]</scope>
    <source>
        <strain evidence="5 6">DSM 22198</strain>
    </source>
</reference>
<keyword evidence="6" id="KW-1185">Reference proteome</keyword>
<evidence type="ECO:0000256" key="1">
    <source>
        <dbReference type="ARBA" id="ARBA00007637"/>
    </source>
</evidence>
<feature type="domain" description="NAD-dependent epimerase/dehydratase" evidence="4">
    <location>
        <begin position="4"/>
        <end position="163"/>
    </location>
</feature>
<keyword evidence="2 5" id="KW-0560">Oxidoreductase</keyword>
<comment type="caution">
    <text evidence="5">The sequence shown here is derived from an EMBL/GenBank/DDBJ whole genome shotgun (WGS) entry which is preliminary data.</text>
</comment>
<keyword evidence="3" id="KW-0520">NAD</keyword>
<evidence type="ECO:0000256" key="2">
    <source>
        <dbReference type="ARBA" id="ARBA00023002"/>
    </source>
</evidence>
<dbReference type="Gene3D" id="3.40.50.720">
    <property type="entry name" value="NAD(P)-binding Rossmann-like Domain"/>
    <property type="match status" value="1"/>
</dbReference>
<dbReference type="RefSeq" id="WP_184807833.1">
    <property type="nucleotide sequence ID" value="NZ_JACIIZ010000030.1"/>
</dbReference>
<dbReference type="Proteomes" id="UP000539175">
    <property type="component" value="Unassembled WGS sequence"/>
</dbReference>
<dbReference type="Pfam" id="PF01370">
    <property type="entry name" value="Epimerase"/>
    <property type="match status" value="1"/>
</dbReference>
<name>A0A7X0B3Y8_9PROT</name>
<dbReference type="InterPro" id="IPR001509">
    <property type="entry name" value="Epimerase_deHydtase"/>
</dbReference>
<dbReference type="EC" id="1.1.1.203" evidence="5"/>
<organism evidence="5 6">
    <name type="scientific">Nitrospirillum iridis</name>
    <dbReference type="NCBI Taxonomy" id="765888"/>
    <lineage>
        <taxon>Bacteria</taxon>
        <taxon>Pseudomonadati</taxon>
        <taxon>Pseudomonadota</taxon>
        <taxon>Alphaproteobacteria</taxon>
        <taxon>Rhodospirillales</taxon>
        <taxon>Azospirillaceae</taxon>
        <taxon>Nitrospirillum</taxon>
    </lineage>
</organism>
<evidence type="ECO:0000313" key="5">
    <source>
        <dbReference type="EMBL" id="MBB6255322.1"/>
    </source>
</evidence>
<proteinExistence type="inferred from homology"/>
<sequence length="270" mass="30307">MTKILLTGANGGVGRRLRRLLPAFYPNLRLSDLTPPDDLQPHEEFVAADLADLAQVEAAVAGVDGIIHLGGLSTEYDWADILQSNIIGAYNLFEAARKHNVRRVVFPSSNQAVGFYPRHRRLGTDVTVRPSSRYGLSKAFGEAVAALYADKHGLRTLCIRIGRVHDLPEDERRLALWISPRDFVQLIRIGLEHPDIHFDLVYGLSSNDRSWYDNTRAYELGYSPEDRAEDHREHAMAEQAKLVRNPLADRFMGGRLCTVEYSGDLERSGT</sequence>
<dbReference type="SUPFAM" id="SSF51735">
    <property type="entry name" value="NAD(P)-binding Rossmann-fold domains"/>
    <property type="match status" value="1"/>
</dbReference>
<dbReference type="EMBL" id="JACIIZ010000030">
    <property type="protein sequence ID" value="MBB6255322.1"/>
    <property type="molecule type" value="Genomic_DNA"/>
</dbReference>
<evidence type="ECO:0000313" key="6">
    <source>
        <dbReference type="Proteomes" id="UP000539175"/>
    </source>
</evidence>